<feature type="region of interest" description="Disordered" evidence="1">
    <location>
        <begin position="66"/>
        <end position="92"/>
    </location>
</feature>
<dbReference type="EMBL" id="BAAAUV010000029">
    <property type="protein sequence ID" value="GAA3235960.1"/>
    <property type="molecule type" value="Genomic_DNA"/>
</dbReference>
<name>A0ABP6QJM9_9ACTN</name>
<evidence type="ECO:0000313" key="2">
    <source>
        <dbReference type="EMBL" id="GAA3235960.1"/>
    </source>
</evidence>
<keyword evidence="3" id="KW-1185">Reference proteome</keyword>
<proteinExistence type="predicted"/>
<feature type="compositionally biased region" description="Basic residues" evidence="1">
    <location>
        <begin position="66"/>
        <end position="76"/>
    </location>
</feature>
<organism evidence="2 3">
    <name type="scientific">Actinocorallia longicatena</name>
    <dbReference type="NCBI Taxonomy" id="111803"/>
    <lineage>
        <taxon>Bacteria</taxon>
        <taxon>Bacillati</taxon>
        <taxon>Actinomycetota</taxon>
        <taxon>Actinomycetes</taxon>
        <taxon>Streptosporangiales</taxon>
        <taxon>Thermomonosporaceae</taxon>
        <taxon>Actinocorallia</taxon>
    </lineage>
</organism>
<gene>
    <name evidence="2" type="ORF">GCM10010468_69960</name>
</gene>
<accession>A0ABP6QJM9</accession>
<evidence type="ECO:0000313" key="3">
    <source>
        <dbReference type="Proteomes" id="UP001501237"/>
    </source>
</evidence>
<evidence type="ECO:0000256" key="1">
    <source>
        <dbReference type="SAM" id="MobiDB-lite"/>
    </source>
</evidence>
<comment type="caution">
    <text evidence="2">The sequence shown here is derived from an EMBL/GenBank/DDBJ whole genome shotgun (WGS) entry which is preliminary data.</text>
</comment>
<reference evidence="3" key="1">
    <citation type="journal article" date="2019" name="Int. J. Syst. Evol. Microbiol.">
        <title>The Global Catalogue of Microorganisms (GCM) 10K type strain sequencing project: providing services to taxonomists for standard genome sequencing and annotation.</title>
        <authorList>
            <consortium name="The Broad Institute Genomics Platform"/>
            <consortium name="The Broad Institute Genome Sequencing Center for Infectious Disease"/>
            <person name="Wu L."/>
            <person name="Ma J."/>
        </authorList>
    </citation>
    <scope>NUCLEOTIDE SEQUENCE [LARGE SCALE GENOMIC DNA]</scope>
    <source>
        <strain evidence="3">JCM 9377</strain>
    </source>
</reference>
<sequence>MQALYLAAGSVFEAKESLGNFYVSGAEPCRQELCALFATAHFPFPLSHLTELRAVRRRASAGWTRRGRKTFRRRGASHGYGDQGERGGQGWG</sequence>
<dbReference type="Proteomes" id="UP001501237">
    <property type="component" value="Unassembled WGS sequence"/>
</dbReference>
<protein>
    <submittedName>
        <fullName evidence="2">Uncharacterized protein</fullName>
    </submittedName>
</protein>